<evidence type="ECO:0000256" key="5">
    <source>
        <dbReference type="ARBA" id="ARBA00063781"/>
    </source>
</evidence>
<evidence type="ECO:0000256" key="4">
    <source>
        <dbReference type="ARBA" id="ARBA00057615"/>
    </source>
</evidence>
<dbReference type="InterPro" id="IPR013783">
    <property type="entry name" value="Ig-like_fold"/>
</dbReference>
<dbReference type="Gene3D" id="2.60.40.2950">
    <property type="match status" value="1"/>
</dbReference>
<dbReference type="Proteomes" id="UP000759131">
    <property type="component" value="Unassembled WGS sequence"/>
</dbReference>
<dbReference type="Gene3D" id="2.60.40.1940">
    <property type="match status" value="1"/>
</dbReference>
<dbReference type="InterPro" id="IPR002890">
    <property type="entry name" value="MG2"/>
</dbReference>
<keyword evidence="3" id="KW-0325">Glycoprotein</keyword>
<evidence type="ECO:0000256" key="3">
    <source>
        <dbReference type="ARBA" id="ARBA00023180"/>
    </source>
</evidence>
<reference evidence="8" key="1">
    <citation type="submission" date="2020-11" db="EMBL/GenBank/DDBJ databases">
        <authorList>
            <person name="Tran Van P."/>
        </authorList>
    </citation>
    <scope>NUCLEOTIDE SEQUENCE</scope>
</reference>
<gene>
    <name evidence="8" type="ORF">OSB1V03_LOCUS1950</name>
</gene>
<evidence type="ECO:0000256" key="6">
    <source>
        <dbReference type="ARBA" id="ARBA00078071"/>
    </source>
</evidence>
<dbReference type="InterPro" id="IPR011625">
    <property type="entry name" value="A2M_N_BRD"/>
</dbReference>
<dbReference type="EMBL" id="CAJPIZ010000627">
    <property type="protein sequence ID" value="CAG2101909.1"/>
    <property type="molecule type" value="Genomic_DNA"/>
</dbReference>
<accession>A0A7R9KEL3</accession>
<dbReference type="PANTHER" id="PTHR11412:SF136">
    <property type="entry name" value="CD109 ANTIGEN"/>
    <property type="match status" value="1"/>
</dbReference>
<comment type="function">
    <text evidence="4">Binds covalently through a thioester bond to the pathogen surface resulting in pathogen clearance.</text>
</comment>
<evidence type="ECO:0000256" key="1">
    <source>
        <dbReference type="ARBA" id="ARBA00022729"/>
    </source>
</evidence>
<evidence type="ECO:0000256" key="2">
    <source>
        <dbReference type="ARBA" id="ARBA00022966"/>
    </source>
</evidence>
<dbReference type="Gene3D" id="2.60.40.1930">
    <property type="match status" value="2"/>
</dbReference>
<keyword evidence="2" id="KW-0882">Thioester bond</keyword>
<keyword evidence="1" id="KW-0732">Signal</keyword>
<dbReference type="OrthoDB" id="6510601at2759"/>
<dbReference type="Pfam" id="PF01835">
    <property type="entry name" value="MG2"/>
    <property type="match status" value="1"/>
</dbReference>
<evidence type="ECO:0000259" key="7">
    <source>
        <dbReference type="SMART" id="SM01359"/>
    </source>
</evidence>
<dbReference type="GO" id="GO:0004866">
    <property type="term" value="F:endopeptidase inhibitor activity"/>
    <property type="evidence" value="ECO:0007669"/>
    <property type="project" value="InterPro"/>
</dbReference>
<dbReference type="PANTHER" id="PTHR11412">
    <property type="entry name" value="MACROGLOBULIN / COMPLEMENT"/>
    <property type="match status" value="1"/>
</dbReference>
<name>A0A7R9KEL3_9ACAR</name>
<evidence type="ECO:0000313" key="9">
    <source>
        <dbReference type="Proteomes" id="UP000759131"/>
    </source>
</evidence>
<dbReference type="Pfam" id="PF17789">
    <property type="entry name" value="MG4"/>
    <property type="match status" value="1"/>
</dbReference>
<dbReference type="SMART" id="SM01359">
    <property type="entry name" value="A2M_N_2"/>
    <property type="match status" value="1"/>
</dbReference>
<dbReference type="InterPro" id="IPR040839">
    <property type="entry name" value="MG4"/>
</dbReference>
<dbReference type="Gene3D" id="6.20.50.160">
    <property type="match status" value="1"/>
</dbReference>
<dbReference type="FunFam" id="2.60.40.1930:FF:000001">
    <property type="entry name" value="CD109 isoform 3"/>
    <property type="match status" value="1"/>
</dbReference>
<evidence type="ECO:0000313" key="8">
    <source>
        <dbReference type="EMBL" id="CAD7621479.1"/>
    </source>
</evidence>
<organism evidence="8">
    <name type="scientific">Medioppia subpectinata</name>
    <dbReference type="NCBI Taxonomy" id="1979941"/>
    <lineage>
        <taxon>Eukaryota</taxon>
        <taxon>Metazoa</taxon>
        <taxon>Ecdysozoa</taxon>
        <taxon>Arthropoda</taxon>
        <taxon>Chelicerata</taxon>
        <taxon>Arachnida</taxon>
        <taxon>Acari</taxon>
        <taxon>Acariformes</taxon>
        <taxon>Sarcoptiformes</taxon>
        <taxon>Oribatida</taxon>
        <taxon>Brachypylina</taxon>
        <taxon>Oppioidea</taxon>
        <taxon>Oppiidae</taxon>
        <taxon>Medioppia</taxon>
    </lineage>
</organism>
<feature type="domain" description="Alpha-2-macroglobulin bait region" evidence="7">
    <location>
        <begin position="451"/>
        <end position="590"/>
    </location>
</feature>
<dbReference type="Pfam" id="PF07703">
    <property type="entry name" value="A2M_BRD"/>
    <property type="match status" value="1"/>
</dbReference>
<sequence length="662" mass="73688">MYTVVAPKSLRTNADYHISVSLYDISAPIEVNATVLGPAHSASTGAVAFSKAESKMLTLAIGDWPEGTYRLQVKGKGANFTTVYENPEQHNHHYGGFRRQKHIPHPITVKPKTRETTAEGFINEVTLTYEAKSVSVFIQTDKAMYKPGQKVQFRAVVVNPSLIPKNNISIDIHIKDGNGNRIIQWTKLYPKNGVISEELQLSDQPVLGDWTIVVEALGHKTTKTFTVAEYVLPTFDVEVVLPTYVTRNRSEVVATVKAIYTYGKAVKGDLVLTVQTKNHYNPSKYRTKTTIDGTATLPVNLLDDLGLNQHIGDSGLEIEFSAQVKEKLTGKQYNRSNTMKIYDRDVKVELIKTSKTYKPGLKYTVLVKVVTQDGKPVAENGPKLKLKYGYSWNEEEWKDSPLLLSPTNGLITVDIFPSKDAESLQVRAEYMGHTYHMDSIQKAESPSGNYIQVIRSNTTDITVGQDVKFIVNATEPIGRLVCEVMGRGDIAWAKSLDIPTNIKAGYELTVATVHQMAPSARILCYYVRQDNQEVVADALNFDVEGVLRTSVTVDTDIHETKPGAMVGVRVNTRPNAFVGILGVDQSVLLLKSGYDISREDVMNELKTYDTAKKSALAFGSPLGPTLFREDVMNELIWMLCRFFSRLSPLMPITTGPSSWWRL</sequence>
<proteinExistence type="predicted"/>
<dbReference type="Gene3D" id="2.60.40.10">
    <property type="entry name" value="Immunoglobulins"/>
    <property type="match status" value="1"/>
</dbReference>
<dbReference type="InterPro" id="IPR041555">
    <property type="entry name" value="MG3"/>
</dbReference>
<protein>
    <recommendedName>
        <fullName evidence="6">TEP1-F</fullName>
    </recommendedName>
</protein>
<dbReference type="InterPro" id="IPR050473">
    <property type="entry name" value="A2M/Complement_sys"/>
</dbReference>
<dbReference type="EMBL" id="OC855202">
    <property type="protein sequence ID" value="CAD7621479.1"/>
    <property type="molecule type" value="Genomic_DNA"/>
</dbReference>
<dbReference type="Pfam" id="PF17791">
    <property type="entry name" value="MG3"/>
    <property type="match status" value="1"/>
</dbReference>
<keyword evidence="9" id="KW-1185">Reference proteome</keyword>
<comment type="subunit">
    <text evidence="5">Heterodimer of a TEP1-N chain and an TEP1-C chain non-covalently linked. Forms a complex composed of TEP1-N and TEP1-C heterodimer, LRIM1 and APL1C; the interaction stabilizes TEP1-N and TEP1-C heterodimer, prevents its binding to tissues while circulating in the hemolymph and protects the thioester bond from hydrolysis. Mature TEP1 and to a lesser extent full-length TEP1 interact with SPCLIP1; the interaction is induced by microbial infection.</text>
</comment>
<dbReference type="AlphaFoldDB" id="A0A7R9KEL3"/>